<dbReference type="GO" id="GO:0071555">
    <property type="term" value="P:cell wall organization"/>
    <property type="evidence" value="ECO:0007669"/>
    <property type="project" value="UniProtKB-UniRule"/>
</dbReference>
<feature type="domain" description="L,D-TPase catalytic" evidence="9">
    <location>
        <begin position="211"/>
        <end position="351"/>
    </location>
</feature>
<dbReference type="SUPFAM" id="SSF141523">
    <property type="entry name" value="L,D-transpeptidase catalytic domain-like"/>
    <property type="match status" value="1"/>
</dbReference>
<evidence type="ECO:0000256" key="5">
    <source>
        <dbReference type="ARBA" id="ARBA00022984"/>
    </source>
</evidence>
<feature type="region of interest" description="Disordered" evidence="8">
    <location>
        <begin position="1"/>
        <end position="20"/>
    </location>
</feature>
<comment type="caution">
    <text evidence="10">The sequence shown here is derived from an EMBL/GenBank/DDBJ whole genome shotgun (WGS) entry which is preliminary data.</text>
</comment>
<dbReference type="GO" id="GO:0004180">
    <property type="term" value="F:carboxypeptidase activity"/>
    <property type="evidence" value="ECO:0007669"/>
    <property type="project" value="UniProtKB-ARBA"/>
</dbReference>
<evidence type="ECO:0000256" key="1">
    <source>
        <dbReference type="ARBA" id="ARBA00004752"/>
    </source>
</evidence>
<evidence type="ECO:0000313" key="11">
    <source>
        <dbReference type="Proteomes" id="UP000037660"/>
    </source>
</evidence>
<dbReference type="InterPro" id="IPR032710">
    <property type="entry name" value="NTF2-like_dom_sf"/>
</dbReference>
<evidence type="ECO:0000259" key="9">
    <source>
        <dbReference type="PROSITE" id="PS52029"/>
    </source>
</evidence>
<dbReference type="CDD" id="cd16913">
    <property type="entry name" value="YkuD_like"/>
    <property type="match status" value="1"/>
</dbReference>
<keyword evidence="3" id="KW-0808">Transferase</keyword>
<keyword evidence="11" id="KW-1185">Reference proteome</keyword>
<evidence type="ECO:0000256" key="3">
    <source>
        <dbReference type="ARBA" id="ARBA00022679"/>
    </source>
</evidence>
<keyword evidence="5 7" id="KW-0573">Peptidoglycan synthesis</keyword>
<dbReference type="AlphaFoldDB" id="A0A0K8P0I3"/>
<dbReference type="PROSITE" id="PS52029">
    <property type="entry name" value="LD_TPASE"/>
    <property type="match status" value="1"/>
</dbReference>
<sequence length="484" mass="51012">MSDDASTPDQGAAPAPAAPAAGRRRAAWLLAGLAAAAALAFGLGRTPGPAGDAAATPGPLATAHAAAPAPTETAAAAEGSAPADRPPGGGIRPDDLLAAAAGTASPTDARLLRIYGLIATGRAQEALDAAARLTADYPQFGLAQLVYADLLTTLTRPAEGFGASAAAQRAEAAERLKELVAEARARVGSAQRPAAGLVPAQFVRIDPSVQHAVAVDVSRSRLYVFENTPQGLVLKRDYYSSVGKLGMAKQVEGDLRTPLGVYFVTGRVPEARLRQPALKDLYGAAALVLNYPNQYDQLRGRTGSGIWLHGVASNLFSRAPLATDGCVALANPDLLEMATFIERQETPILIAERLEWVRPEAAQQRQAGFLRAFDAWKAARSAADAGAQQRFYADQRTVVSTVPEIAARSTERQRALMPVAFTPAAPNASIDAVTVLAWRDDRDVVVVTFTETTPGGNRPRLKRQYWLEQDGQWQVVFEGSLGQA</sequence>
<evidence type="ECO:0000256" key="8">
    <source>
        <dbReference type="SAM" id="MobiDB-lite"/>
    </source>
</evidence>
<reference evidence="11" key="1">
    <citation type="submission" date="2015-07" db="EMBL/GenBank/DDBJ databases">
        <title>Discovery of a poly(ethylene terephthalate assimilation.</title>
        <authorList>
            <person name="Yoshida S."/>
            <person name="Hiraga K."/>
            <person name="Takehana T."/>
            <person name="Taniguchi I."/>
            <person name="Yamaji H."/>
            <person name="Maeda Y."/>
            <person name="Toyohara K."/>
            <person name="Miyamoto K."/>
            <person name="Kimura Y."/>
            <person name="Oda K."/>
        </authorList>
    </citation>
    <scope>NUCLEOTIDE SEQUENCE [LARGE SCALE GENOMIC DNA]</scope>
    <source>
        <strain evidence="11">NBRC 110686 / TISTR 2288 / 201-F6</strain>
    </source>
</reference>
<dbReference type="PANTHER" id="PTHR36699">
    <property type="entry name" value="LD-TRANSPEPTIDASE"/>
    <property type="match status" value="1"/>
</dbReference>
<evidence type="ECO:0000256" key="2">
    <source>
        <dbReference type="ARBA" id="ARBA00005992"/>
    </source>
</evidence>
<feature type="active site" description="Proton donor/acceptor" evidence="7">
    <location>
        <position position="309"/>
    </location>
</feature>
<evidence type="ECO:0000256" key="6">
    <source>
        <dbReference type="ARBA" id="ARBA00023316"/>
    </source>
</evidence>
<protein>
    <submittedName>
        <fullName evidence="10">ErfK/YbiS/YcfS/YnhG family protein</fullName>
    </submittedName>
</protein>
<dbReference type="UniPathway" id="UPA00219"/>
<dbReference type="Pfam" id="PF03734">
    <property type="entry name" value="YkuD"/>
    <property type="match status" value="1"/>
</dbReference>
<feature type="compositionally biased region" description="Low complexity" evidence="8">
    <location>
        <begin position="11"/>
        <end position="20"/>
    </location>
</feature>
<feature type="compositionally biased region" description="Low complexity" evidence="8">
    <location>
        <begin position="49"/>
        <end position="83"/>
    </location>
</feature>
<reference evidence="10 11" key="2">
    <citation type="journal article" date="2016" name="Science">
        <title>A bacterium that degrades and assimilates poly(ethylene terephthalate).</title>
        <authorList>
            <person name="Yoshida S."/>
            <person name="Hiraga K."/>
            <person name="Takehana T."/>
            <person name="Taniguchi I."/>
            <person name="Yamaji H."/>
            <person name="Maeda Y."/>
            <person name="Toyohara K."/>
            <person name="Miyamoto K."/>
            <person name="Kimura Y."/>
            <person name="Oda K."/>
        </authorList>
    </citation>
    <scope>NUCLEOTIDE SEQUENCE [LARGE SCALE GENOMIC DNA]</scope>
    <source>
        <strain evidence="11">NBRC 110686 / TISTR 2288 / 201-F6</strain>
    </source>
</reference>
<dbReference type="InterPro" id="IPR038063">
    <property type="entry name" value="Transpep_catalytic_dom"/>
</dbReference>
<organism evidence="10 11">
    <name type="scientific">Piscinibacter sakaiensis</name>
    <name type="common">Ideonella sakaiensis</name>
    <dbReference type="NCBI Taxonomy" id="1547922"/>
    <lineage>
        <taxon>Bacteria</taxon>
        <taxon>Pseudomonadati</taxon>
        <taxon>Pseudomonadota</taxon>
        <taxon>Betaproteobacteria</taxon>
        <taxon>Burkholderiales</taxon>
        <taxon>Sphaerotilaceae</taxon>
        <taxon>Piscinibacter</taxon>
    </lineage>
</organism>
<dbReference type="GO" id="GO:0008360">
    <property type="term" value="P:regulation of cell shape"/>
    <property type="evidence" value="ECO:0007669"/>
    <property type="project" value="UniProtKB-UniRule"/>
</dbReference>
<dbReference type="InterPro" id="IPR005490">
    <property type="entry name" value="LD_TPept_cat_dom"/>
</dbReference>
<evidence type="ECO:0000256" key="7">
    <source>
        <dbReference type="PROSITE-ProRule" id="PRU01373"/>
    </source>
</evidence>
<keyword evidence="4 7" id="KW-0133">Cell shape</keyword>
<dbReference type="Proteomes" id="UP000037660">
    <property type="component" value="Unassembled WGS sequence"/>
</dbReference>
<dbReference type="RefSeq" id="WP_054019705.1">
    <property type="nucleotide sequence ID" value="NZ_BBYR01000026.1"/>
</dbReference>
<evidence type="ECO:0000313" key="10">
    <source>
        <dbReference type="EMBL" id="GAP35665.1"/>
    </source>
</evidence>
<dbReference type="GO" id="GO:0016740">
    <property type="term" value="F:transferase activity"/>
    <property type="evidence" value="ECO:0007669"/>
    <property type="project" value="UniProtKB-KW"/>
</dbReference>
<feature type="active site" description="Nucleophile" evidence="7">
    <location>
        <position position="326"/>
    </location>
</feature>
<proteinExistence type="inferred from homology"/>
<feature type="region of interest" description="Disordered" evidence="8">
    <location>
        <begin position="49"/>
        <end position="95"/>
    </location>
</feature>
<evidence type="ECO:0000256" key="4">
    <source>
        <dbReference type="ARBA" id="ARBA00022960"/>
    </source>
</evidence>
<dbReference type="Gene3D" id="2.40.440.10">
    <property type="entry name" value="L,D-transpeptidase catalytic domain-like"/>
    <property type="match status" value="1"/>
</dbReference>
<accession>A0A0K8P0I3</accession>
<gene>
    <name evidence="10" type="ORF">ISF6_1438</name>
</gene>
<dbReference type="STRING" id="1547922.ISF6_1438"/>
<keyword evidence="6 7" id="KW-0961">Cell wall biogenesis/degradation</keyword>
<dbReference type="PANTHER" id="PTHR36699:SF1">
    <property type="entry name" value="L,D-TRANSPEPTIDASE YAFK-RELATED"/>
    <property type="match status" value="1"/>
</dbReference>
<name>A0A0K8P0I3_PISS1</name>
<comment type="similarity">
    <text evidence="2">Belongs to the YkuD family.</text>
</comment>
<comment type="pathway">
    <text evidence="1 7">Cell wall biogenesis; peptidoglycan biosynthesis.</text>
</comment>
<dbReference type="GO" id="GO:0009252">
    <property type="term" value="P:peptidoglycan biosynthetic process"/>
    <property type="evidence" value="ECO:0007669"/>
    <property type="project" value="UniProtKB-UniPathway"/>
</dbReference>
<dbReference type="OrthoDB" id="9809748at2"/>
<dbReference type="EMBL" id="BBYR01000026">
    <property type="protein sequence ID" value="GAP35665.1"/>
    <property type="molecule type" value="Genomic_DNA"/>
</dbReference>
<dbReference type="SUPFAM" id="SSF54427">
    <property type="entry name" value="NTF2-like"/>
    <property type="match status" value="1"/>
</dbReference>